<organism evidence="4 5">
    <name type="scientific">Ustilago hordei</name>
    <name type="common">Barley covered smut fungus</name>
    <dbReference type="NCBI Taxonomy" id="120017"/>
    <lineage>
        <taxon>Eukaryota</taxon>
        <taxon>Fungi</taxon>
        <taxon>Dikarya</taxon>
        <taxon>Basidiomycota</taxon>
        <taxon>Ustilaginomycotina</taxon>
        <taxon>Ustilaginomycetes</taxon>
        <taxon>Ustilaginales</taxon>
        <taxon>Ustilaginaceae</taxon>
        <taxon>Ustilago</taxon>
    </lineage>
</organism>
<evidence type="ECO:0000313" key="5">
    <source>
        <dbReference type="Proteomes" id="UP000006174"/>
    </source>
</evidence>
<feature type="region of interest" description="Disordered" evidence="3">
    <location>
        <begin position="777"/>
        <end position="814"/>
    </location>
</feature>
<protein>
    <submittedName>
        <fullName evidence="4">Uncharacterized protein</fullName>
    </submittedName>
</protein>
<proteinExistence type="predicted"/>
<evidence type="ECO:0000256" key="1">
    <source>
        <dbReference type="ARBA" id="ARBA00022737"/>
    </source>
</evidence>
<dbReference type="NCBIfam" id="TIGR00756">
    <property type="entry name" value="PPR"/>
    <property type="match status" value="1"/>
</dbReference>
<dbReference type="OMA" id="VERIWPC"/>
<name>I2FU06_USTHO</name>
<evidence type="ECO:0000313" key="4">
    <source>
        <dbReference type="EMBL" id="CCF50399.1"/>
    </source>
</evidence>
<comment type="caution">
    <text evidence="4">The sequence shown here is derived from an EMBL/GenBank/DDBJ whole genome shotgun (WGS) entry which is preliminary data.</text>
</comment>
<evidence type="ECO:0000256" key="3">
    <source>
        <dbReference type="SAM" id="MobiDB-lite"/>
    </source>
</evidence>
<dbReference type="EMBL" id="CAGI01000154">
    <property type="protein sequence ID" value="CCF50399.1"/>
    <property type="molecule type" value="Genomic_DNA"/>
</dbReference>
<dbReference type="Pfam" id="PF13041">
    <property type="entry name" value="PPR_2"/>
    <property type="match status" value="1"/>
</dbReference>
<gene>
    <name evidence="4" type="ORF">UHOR_08020</name>
</gene>
<accession>I2FU06</accession>
<dbReference type="AlphaFoldDB" id="I2FU06"/>
<feature type="compositionally biased region" description="Basic and acidic residues" evidence="3">
    <location>
        <begin position="801"/>
        <end position="814"/>
    </location>
</feature>
<feature type="repeat" description="PPR" evidence="2">
    <location>
        <begin position="213"/>
        <end position="247"/>
    </location>
</feature>
<feature type="compositionally biased region" description="Polar residues" evidence="3">
    <location>
        <begin position="110"/>
        <end position="124"/>
    </location>
</feature>
<dbReference type="InterPro" id="IPR051222">
    <property type="entry name" value="PPR/CCM1_RNA-binding"/>
</dbReference>
<feature type="region of interest" description="Disordered" evidence="3">
    <location>
        <begin position="73"/>
        <end position="134"/>
    </location>
</feature>
<feature type="region of interest" description="Disordered" evidence="3">
    <location>
        <begin position="463"/>
        <end position="488"/>
    </location>
</feature>
<reference evidence="4 5" key="1">
    <citation type="journal article" date="2012" name="Plant Cell">
        <title>Genome comparison of barley and maize smut fungi reveals targeted loss of RNA silencing components and species-specific presence of transposable elements.</title>
        <authorList>
            <person name="Laurie J.D."/>
            <person name="Ali S."/>
            <person name="Linning R."/>
            <person name="Mannhaupt G."/>
            <person name="Wong P."/>
            <person name="Gueldener U."/>
            <person name="Muensterkoetter M."/>
            <person name="Moore R."/>
            <person name="Kahmann R."/>
            <person name="Bakkeren G."/>
            <person name="Schirawski J."/>
        </authorList>
    </citation>
    <scope>NUCLEOTIDE SEQUENCE [LARGE SCALE GENOMIC DNA]</scope>
    <source>
        <strain evidence="5">Uh4875-4</strain>
    </source>
</reference>
<dbReference type="Proteomes" id="UP000006174">
    <property type="component" value="Unassembled WGS sequence"/>
</dbReference>
<keyword evidence="1" id="KW-0677">Repeat</keyword>
<dbReference type="HOGENOM" id="CLU_302506_0_0_1"/>
<dbReference type="PANTHER" id="PTHR47942:SF63">
    <property type="entry name" value="PENTATRICOPEPTIDE REPEAT-CONTAINING PROTEIN"/>
    <property type="match status" value="1"/>
</dbReference>
<dbReference type="PROSITE" id="PS51375">
    <property type="entry name" value="PPR"/>
    <property type="match status" value="1"/>
</dbReference>
<dbReference type="InterPro" id="IPR011990">
    <property type="entry name" value="TPR-like_helical_dom_sf"/>
</dbReference>
<feature type="compositionally biased region" description="Basic and acidic residues" evidence="3">
    <location>
        <begin position="474"/>
        <end position="488"/>
    </location>
</feature>
<dbReference type="eggNOG" id="ENOG502TJEI">
    <property type="taxonomic scope" value="Eukaryota"/>
</dbReference>
<keyword evidence="5" id="KW-1185">Reference proteome</keyword>
<dbReference type="Gene3D" id="1.25.40.10">
    <property type="entry name" value="Tetratricopeptide repeat domain"/>
    <property type="match status" value="1"/>
</dbReference>
<sequence>MVCCSRAARGLPKPFHRLTRPSSAASALPPAFLAPRIHAQSFLTQPPQLASASPSKDSTLNSAQNLRATLRRLGQSSEWAPQAPIKMEDSRKATKEDGVSRNDSARDSTRGTSHSPSFRSSASGAKSELSAQERKHQIGFRLKAKELLDHINGASRDLEARTKSSRIPPAQIDAEINEILDHFDGEMRSLRVMIKTKDVLEDPDNAWKSASRIKAPCNAALRLCLHQGRVERATKLFNSMKKDGIFPSAATYTVMINGFSRALTEQGSRPRSNSNPEAMLQSKQAQQIRDLYQEIEKLWNQAFPQYFQRSVAGPRSQSDDIMALDRENFHKLTEQACRNLVSQQASVNEIRDHPKMFTHTLGAYLHFLRLVDLRDELRHLFDRLFPSDLIEIMAKGLAQNASPQDKLELANRKLSESLPLGDVSTFSAMFVESPVSPASERLATVERIWPCLATLMDLELHEKQAAPQAKPSQRQKDDRRTAGKHAEADWHRFLPDDRLMADIFAHLQAPPDDATTHGFRLGLSIFSKVYGLDLDSTADGIIRAPQPDENDRTGGLQRYFTATANGIDGNAQPMAELRDPIVATRLFRMLHKRELRKQRIALFNYLWARGFADQQAANSQEDAVESTISDPTTFGRTLRPTLALGILWDLCEAGDPVGARFVLEAMKRTAQGASIGPVSTRDVISRRARRSRYFAIRADQNDAQNWKPSDLSYIRVLRANLIALLDTEGPGGLTATMLEESSSPASGLPGKQPKYDAWTESKSLFAEWCDQKKLDSDFRQPSSRWTSSENDQGRHTLRTVKKSDADRGGLPDGLKSRIHTDNMRSVFLHIAKFCASQQGGEGAQVAREALHLVNDKVGLEALVKETQMLRDDIAIASKRITTSPHKVRTLDYLSKVTDLALDTSNHSFAPKADVELWKCVRNMLPASHVSADKEENKSGSNRSRDAWKQLVGGSNRLLLSKDDYLELEAEADKEEDVFEQGEEEQVLRGSYRMQRRSRHVEQELERWVRGSSS</sequence>
<dbReference type="InterPro" id="IPR002885">
    <property type="entry name" value="PPR_rpt"/>
</dbReference>
<evidence type="ECO:0000256" key="2">
    <source>
        <dbReference type="PROSITE-ProRule" id="PRU00708"/>
    </source>
</evidence>
<dbReference type="PANTHER" id="PTHR47942">
    <property type="entry name" value="TETRATRICOPEPTIDE REPEAT (TPR)-LIKE SUPERFAMILY PROTEIN-RELATED"/>
    <property type="match status" value="1"/>
</dbReference>
<feature type="compositionally biased region" description="Polar residues" evidence="3">
    <location>
        <begin position="779"/>
        <end position="790"/>
    </location>
</feature>
<feature type="compositionally biased region" description="Basic and acidic residues" evidence="3">
    <location>
        <begin position="86"/>
        <end position="109"/>
    </location>
</feature>